<dbReference type="GO" id="GO:0004827">
    <property type="term" value="F:proline-tRNA ligase activity"/>
    <property type="evidence" value="ECO:0007669"/>
    <property type="project" value="TreeGrafter"/>
</dbReference>
<dbReference type="GO" id="GO:0005829">
    <property type="term" value="C:cytosol"/>
    <property type="evidence" value="ECO:0007669"/>
    <property type="project" value="TreeGrafter"/>
</dbReference>
<keyword evidence="2" id="KW-0547">Nucleotide-binding</keyword>
<dbReference type="PANTHER" id="PTHR42753:SF2">
    <property type="entry name" value="PROLINE--TRNA LIGASE"/>
    <property type="match status" value="1"/>
</dbReference>
<evidence type="ECO:0000256" key="4">
    <source>
        <dbReference type="ARBA" id="ARBA00022917"/>
    </source>
</evidence>
<evidence type="ECO:0000313" key="7">
    <source>
        <dbReference type="EMBL" id="OGN07339.1"/>
    </source>
</evidence>
<protein>
    <recommendedName>
        <fullName evidence="6">Aminoacyl-transfer RNA synthetases class-II family profile domain-containing protein</fullName>
    </recommendedName>
</protein>
<dbReference type="InterPro" id="IPR045864">
    <property type="entry name" value="aa-tRNA-synth_II/BPL/LPL"/>
</dbReference>
<dbReference type="InterPro" id="IPR044140">
    <property type="entry name" value="ProRS_anticodon_short"/>
</dbReference>
<evidence type="ECO:0000256" key="3">
    <source>
        <dbReference type="ARBA" id="ARBA00022840"/>
    </source>
</evidence>
<accession>A0A1F8F510</accession>
<keyword evidence="1" id="KW-0436">Ligase</keyword>
<reference evidence="7 8" key="1">
    <citation type="journal article" date="2016" name="Nat. Commun.">
        <title>Thousands of microbial genomes shed light on interconnected biogeochemical processes in an aquifer system.</title>
        <authorList>
            <person name="Anantharaman K."/>
            <person name="Brown C.T."/>
            <person name="Hug L.A."/>
            <person name="Sharon I."/>
            <person name="Castelle C.J."/>
            <person name="Probst A.J."/>
            <person name="Thomas B.C."/>
            <person name="Singh A."/>
            <person name="Wilkins M.J."/>
            <person name="Karaoz U."/>
            <person name="Brodie E.L."/>
            <person name="Williams K.H."/>
            <person name="Hubbard S.S."/>
            <person name="Banfield J.F."/>
        </authorList>
    </citation>
    <scope>NUCLEOTIDE SEQUENCE [LARGE SCALE GENOMIC DNA]</scope>
</reference>
<dbReference type="GO" id="GO:0006433">
    <property type="term" value="P:prolyl-tRNA aminoacylation"/>
    <property type="evidence" value="ECO:0007669"/>
    <property type="project" value="TreeGrafter"/>
</dbReference>
<feature type="domain" description="Aminoacyl-transfer RNA synthetases class-II family profile" evidence="6">
    <location>
        <begin position="38"/>
        <end position="328"/>
    </location>
</feature>
<evidence type="ECO:0000256" key="1">
    <source>
        <dbReference type="ARBA" id="ARBA00022598"/>
    </source>
</evidence>
<dbReference type="SUPFAM" id="SSF52954">
    <property type="entry name" value="Class II aaRS ABD-related"/>
    <property type="match status" value="1"/>
</dbReference>
<dbReference type="CDD" id="cd00861">
    <property type="entry name" value="ProRS_anticodon_short"/>
    <property type="match status" value="1"/>
</dbReference>
<dbReference type="InterPro" id="IPR006195">
    <property type="entry name" value="aa-tRNA-synth_II"/>
</dbReference>
<dbReference type="InterPro" id="IPR004154">
    <property type="entry name" value="Anticodon-bd"/>
</dbReference>
<organism evidence="7 8">
    <name type="scientific">Candidatus Yanofskybacteria bacterium RIFCSPHIGHO2_02_FULL_38_22b</name>
    <dbReference type="NCBI Taxonomy" id="1802673"/>
    <lineage>
        <taxon>Bacteria</taxon>
        <taxon>Candidatus Yanofskyibacteriota</taxon>
    </lineage>
</organism>
<gene>
    <name evidence="7" type="ORF">A3B86_01125</name>
</gene>
<dbReference type="PROSITE" id="PS50862">
    <property type="entry name" value="AA_TRNA_LIGASE_II"/>
    <property type="match status" value="1"/>
</dbReference>
<keyword evidence="5" id="KW-0030">Aminoacyl-tRNA synthetase</keyword>
<evidence type="ECO:0000313" key="8">
    <source>
        <dbReference type="Proteomes" id="UP000176834"/>
    </source>
</evidence>
<evidence type="ECO:0000259" key="6">
    <source>
        <dbReference type="PROSITE" id="PS50862"/>
    </source>
</evidence>
<name>A0A1F8F510_9BACT</name>
<dbReference type="InterPro" id="IPR002314">
    <property type="entry name" value="aa-tRNA-synt_IIb"/>
</dbReference>
<dbReference type="InterPro" id="IPR050062">
    <property type="entry name" value="Pro-tRNA_synthetase"/>
</dbReference>
<dbReference type="Gene3D" id="3.40.50.800">
    <property type="entry name" value="Anticodon-binding domain"/>
    <property type="match status" value="1"/>
</dbReference>
<dbReference type="GO" id="GO:0005524">
    <property type="term" value="F:ATP binding"/>
    <property type="evidence" value="ECO:0007669"/>
    <property type="project" value="UniProtKB-KW"/>
</dbReference>
<dbReference type="Proteomes" id="UP000176834">
    <property type="component" value="Unassembled WGS sequence"/>
</dbReference>
<dbReference type="Gene3D" id="3.30.930.10">
    <property type="entry name" value="Bira Bifunctional Protein, Domain 2"/>
    <property type="match status" value="1"/>
</dbReference>
<dbReference type="Pfam" id="PF00587">
    <property type="entry name" value="tRNA-synt_2b"/>
    <property type="match status" value="1"/>
</dbReference>
<evidence type="ECO:0000256" key="5">
    <source>
        <dbReference type="ARBA" id="ARBA00023146"/>
    </source>
</evidence>
<keyword evidence="3" id="KW-0067">ATP-binding</keyword>
<dbReference type="AlphaFoldDB" id="A0A1F8F510"/>
<dbReference type="InterPro" id="IPR036621">
    <property type="entry name" value="Anticodon-bd_dom_sf"/>
</dbReference>
<dbReference type="EMBL" id="MGJN01000007">
    <property type="protein sequence ID" value="OGN07339.1"/>
    <property type="molecule type" value="Genomic_DNA"/>
</dbReference>
<proteinExistence type="predicted"/>
<dbReference type="Pfam" id="PF03129">
    <property type="entry name" value="HGTP_anticodon"/>
    <property type="match status" value="1"/>
</dbReference>
<evidence type="ECO:0000256" key="2">
    <source>
        <dbReference type="ARBA" id="ARBA00022741"/>
    </source>
</evidence>
<keyword evidence="4" id="KW-0648">Protein biosynthesis</keyword>
<sequence length="420" mass="47622">MKLSQLFTKTLKEAPADEEAVNAKLLIRGGFVFKNSAGVYSFLPLGWRVLTKIANIIREEMNAIGGQELLMSTLVEKKYMEPTGRWNLDVSYKAIPQIDLDSYIQNSKFKIQDSFVLGWSHEEVLTAIATKYINSYKDLPFSAYQIQTKFRHEPRAKSGLLRGREFMMKDLYSFHTTQEDLDNFYKKAAEAYHKIFERCGLKAVYTKAAGGVFTDKFTHEFQVIADVGEDTIYVCDKCEYAENKEITKLKDGDNCSECGSGKIEAKKSIEVGNIFDQGTKYSEALGLEFADDNGNKKPVIMGAYGIGLGRVMATAVEVYNDEKGIIWPENIAPFRINLIVLDGKNKEAEEIYKELGADNVLYDDREDKTPGEKFADADLIGCPIRLVVSNKTLEKENVELKKRNKKEMKLIKIKEVFKEL</sequence>
<comment type="caution">
    <text evidence="7">The sequence shown here is derived from an EMBL/GenBank/DDBJ whole genome shotgun (WGS) entry which is preliminary data.</text>
</comment>
<dbReference type="PANTHER" id="PTHR42753">
    <property type="entry name" value="MITOCHONDRIAL RIBOSOME PROTEIN L39/PROLYL-TRNA LIGASE FAMILY MEMBER"/>
    <property type="match status" value="1"/>
</dbReference>
<dbReference type="SUPFAM" id="SSF55681">
    <property type="entry name" value="Class II aaRS and biotin synthetases"/>
    <property type="match status" value="1"/>
</dbReference>